<feature type="transmembrane region" description="Helical" evidence="2">
    <location>
        <begin position="40"/>
        <end position="59"/>
    </location>
</feature>
<name>A0ABW1K6X0_9ACTN</name>
<dbReference type="Pfam" id="PF19545">
    <property type="entry name" value="DUF6069"/>
    <property type="match status" value="1"/>
</dbReference>
<gene>
    <name evidence="3" type="ORF">ACFP2T_10160</name>
</gene>
<keyword evidence="2" id="KW-0812">Transmembrane</keyword>
<sequence length="163" mass="17603">MTATTITQPNTTSQPKTTSQPDTAIRPEAATPTRRQVRRFRLLAVGAAVLANAALYSIAHAAGTDFVLTDPGNPVPHPLILAEIVVITLVFSLLGWGTLALLERFTRRARVIWATLATVLLVLSFVPLGIELATVDTKVMLGLMHVVVAAALFPMLRRTTARR</sequence>
<feature type="compositionally biased region" description="Polar residues" evidence="1">
    <location>
        <begin position="1"/>
        <end position="22"/>
    </location>
</feature>
<dbReference type="Proteomes" id="UP001596203">
    <property type="component" value="Unassembled WGS sequence"/>
</dbReference>
<accession>A0ABW1K6X0</accession>
<dbReference type="InterPro" id="IPR045713">
    <property type="entry name" value="DUF6069"/>
</dbReference>
<protein>
    <submittedName>
        <fullName evidence="3">DUF6069 family protein</fullName>
    </submittedName>
</protein>
<evidence type="ECO:0000256" key="1">
    <source>
        <dbReference type="SAM" id="MobiDB-lite"/>
    </source>
</evidence>
<evidence type="ECO:0000313" key="4">
    <source>
        <dbReference type="Proteomes" id="UP001596203"/>
    </source>
</evidence>
<keyword evidence="2" id="KW-1133">Transmembrane helix</keyword>
<evidence type="ECO:0000256" key="2">
    <source>
        <dbReference type="SAM" id="Phobius"/>
    </source>
</evidence>
<reference evidence="4" key="1">
    <citation type="journal article" date="2019" name="Int. J. Syst. Evol. Microbiol.">
        <title>The Global Catalogue of Microorganisms (GCM) 10K type strain sequencing project: providing services to taxonomists for standard genome sequencing and annotation.</title>
        <authorList>
            <consortium name="The Broad Institute Genomics Platform"/>
            <consortium name="The Broad Institute Genome Sequencing Center for Infectious Disease"/>
            <person name="Wu L."/>
            <person name="Ma J."/>
        </authorList>
    </citation>
    <scope>NUCLEOTIDE SEQUENCE [LARGE SCALE GENOMIC DNA]</scope>
    <source>
        <strain evidence="4">ZS-35-S2</strain>
    </source>
</reference>
<keyword evidence="4" id="KW-1185">Reference proteome</keyword>
<feature type="transmembrane region" description="Helical" evidence="2">
    <location>
        <begin position="139"/>
        <end position="156"/>
    </location>
</feature>
<feature type="transmembrane region" description="Helical" evidence="2">
    <location>
        <begin position="111"/>
        <end position="133"/>
    </location>
</feature>
<feature type="transmembrane region" description="Helical" evidence="2">
    <location>
        <begin position="79"/>
        <end position="99"/>
    </location>
</feature>
<feature type="region of interest" description="Disordered" evidence="1">
    <location>
        <begin position="1"/>
        <end position="30"/>
    </location>
</feature>
<dbReference type="EMBL" id="JBHSPR010000008">
    <property type="protein sequence ID" value="MFC6016563.1"/>
    <property type="molecule type" value="Genomic_DNA"/>
</dbReference>
<keyword evidence="2" id="KW-0472">Membrane</keyword>
<proteinExistence type="predicted"/>
<dbReference type="RefSeq" id="WP_377420086.1">
    <property type="nucleotide sequence ID" value="NZ_JBHSPR010000008.1"/>
</dbReference>
<evidence type="ECO:0000313" key="3">
    <source>
        <dbReference type="EMBL" id="MFC6016563.1"/>
    </source>
</evidence>
<comment type="caution">
    <text evidence="3">The sequence shown here is derived from an EMBL/GenBank/DDBJ whole genome shotgun (WGS) entry which is preliminary data.</text>
</comment>
<organism evidence="3 4">
    <name type="scientific">Plantactinospora solaniradicis</name>
    <dbReference type="NCBI Taxonomy" id="1723736"/>
    <lineage>
        <taxon>Bacteria</taxon>
        <taxon>Bacillati</taxon>
        <taxon>Actinomycetota</taxon>
        <taxon>Actinomycetes</taxon>
        <taxon>Micromonosporales</taxon>
        <taxon>Micromonosporaceae</taxon>
        <taxon>Plantactinospora</taxon>
    </lineage>
</organism>